<dbReference type="STRING" id="1913578.LPB140_07550"/>
<dbReference type="NCBIfam" id="TIGR02977">
    <property type="entry name" value="phageshock_pspA"/>
    <property type="match status" value="1"/>
</dbReference>
<evidence type="ECO:0000313" key="3">
    <source>
        <dbReference type="EMBL" id="APG62667.1"/>
    </source>
</evidence>
<dbReference type="AlphaFoldDB" id="A0A1L3JBZ6"/>
<name>A0A1L3JBZ6_9SPHN</name>
<sequence length="224" mass="25592">MSIFSRTRDIVAANFAELLERSEDPAKMIRMIILEMEETLVEVRASAARTIADQKELNRHIGKLEHLERDWTDKAELALSKNREDLAKAALIEKRKATEMADKLREEVTVLTDSLKAFEQDILKLQKKLAEARAKQNALMTRLESAENQIRLRTLYNGDRVREAFSRFDELERHVDFAQGHADALQIGSDGPRTLGDEINALNSFDEVDEELAALKKSMNLKDK</sequence>
<dbReference type="GO" id="GO:0005829">
    <property type="term" value="C:cytosol"/>
    <property type="evidence" value="ECO:0007669"/>
    <property type="project" value="TreeGrafter"/>
</dbReference>
<gene>
    <name evidence="3" type="ORF">LPB140_07550</name>
</gene>
<feature type="coiled-coil region" evidence="2">
    <location>
        <begin position="87"/>
        <end position="149"/>
    </location>
</feature>
<keyword evidence="4" id="KW-1185">Reference proteome</keyword>
<proteinExistence type="inferred from homology"/>
<dbReference type="RefSeq" id="WP_072559316.1">
    <property type="nucleotide sequence ID" value="NZ_CP018154.1"/>
</dbReference>
<keyword evidence="2" id="KW-0175">Coiled coil</keyword>
<dbReference type="PANTHER" id="PTHR31088:SF6">
    <property type="entry name" value="PHAGE SHOCK PROTEIN A"/>
    <property type="match status" value="1"/>
</dbReference>
<organism evidence="3 4">
    <name type="scientific">Sphingorhabdus lutea</name>
    <dbReference type="NCBI Taxonomy" id="1913578"/>
    <lineage>
        <taxon>Bacteria</taxon>
        <taxon>Pseudomonadati</taxon>
        <taxon>Pseudomonadota</taxon>
        <taxon>Alphaproteobacteria</taxon>
        <taxon>Sphingomonadales</taxon>
        <taxon>Sphingomonadaceae</taxon>
        <taxon>Sphingorhabdus</taxon>
    </lineage>
</organism>
<dbReference type="EMBL" id="CP018154">
    <property type="protein sequence ID" value="APG62667.1"/>
    <property type="molecule type" value="Genomic_DNA"/>
</dbReference>
<dbReference type="InterPro" id="IPR014319">
    <property type="entry name" value="Phageshock_PspA"/>
</dbReference>
<dbReference type="Pfam" id="PF04012">
    <property type="entry name" value="PspA_IM30"/>
    <property type="match status" value="1"/>
</dbReference>
<dbReference type="Gene3D" id="1.20.5.340">
    <property type="match status" value="1"/>
</dbReference>
<accession>A0A1L3JBZ6</accession>
<evidence type="ECO:0000313" key="4">
    <source>
        <dbReference type="Proteomes" id="UP000242561"/>
    </source>
</evidence>
<dbReference type="KEGG" id="sphl:LPB140_07550"/>
<protein>
    <submittedName>
        <fullName evidence="3">Phage shock protein PspA</fullName>
    </submittedName>
</protein>
<evidence type="ECO:0000256" key="1">
    <source>
        <dbReference type="ARBA" id="ARBA00043985"/>
    </source>
</evidence>
<dbReference type="Proteomes" id="UP000242561">
    <property type="component" value="Chromosome"/>
</dbReference>
<dbReference type="InterPro" id="IPR007157">
    <property type="entry name" value="PspA_VIPP1"/>
</dbReference>
<dbReference type="GO" id="GO:0009271">
    <property type="term" value="P:phage shock"/>
    <property type="evidence" value="ECO:0007669"/>
    <property type="project" value="TreeGrafter"/>
</dbReference>
<dbReference type="OrthoDB" id="9779630at2"/>
<evidence type="ECO:0000256" key="2">
    <source>
        <dbReference type="SAM" id="Coils"/>
    </source>
</evidence>
<reference evidence="3 4" key="1">
    <citation type="submission" date="2016-11" db="EMBL/GenBank/DDBJ databases">
        <title>Sphingorhabdus sp. LPB0140, isolated from marine environment.</title>
        <authorList>
            <person name="Kim E."/>
            <person name="Yi H."/>
        </authorList>
    </citation>
    <scope>NUCLEOTIDE SEQUENCE [LARGE SCALE GENOMIC DNA]</scope>
    <source>
        <strain evidence="3 4">LPB0140</strain>
    </source>
</reference>
<comment type="similarity">
    <text evidence="1">Belongs to the PspA/Vipp/IM30 family.</text>
</comment>
<dbReference type="PANTHER" id="PTHR31088">
    <property type="entry name" value="MEMBRANE-ASSOCIATED PROTEIN VIPP1, CHLOROPLASTIC"/>
    <property type="match status" value="1"/>
</dbReference>